<dbReference type="PANTHER" id="PTHR43408">
    <property type="entry name" value="FMN REDUCTASE (NADPH)"/>
    <property type="match status" value="1"/>
</dbReference>
<keyword evidence="3 5" id="KW-0560">Oxidoreductase</keyword>
<dbReference type="EC" id="1.5.1.38" evidence="5"/>
<dbReference type="Pfam" id="PF03358">
    <property type="entry name" value="FMN_red"/>
    <property type="match status" value="1"/>
</dbReference>
<feature type="domain" description="NADPH-dependent FMN reductase-like" evidence="4">
    <location>
        <begin position="5"/>
        <end position="140"/>
    </location>
</feature>
<dbReference type="EMBL" id="CACRYJ010000053">
    <property type="protein sequence ID" value="VZO38812.1"/>
    <property type="molecule type" value="Genomic_DNA"/>
</dbReference>
<dbReference type="GO" id="GO:0052873">
    <property type="term" value="F:FMN reductase (NADPH) activity"/>
    <property type="evidence" value="ECO:0007669"/>
    <property type="project" value="UniProtKB-EC"/>
</dbReference>
<reference evidence="5 6" key="1">
    <citation type="submission" date="2019-11" db="EMBL/GenBank/DDBJ databases">
        <authorList>
            <person name="Criscuolo A."/>
        </authorList>
    </citation>
    <scope>NUCLEOTIDE SEQUENCE [LARGE SCALE GENOMIC DNA]</scope>
    <source>
        <strain evidence="5">CIP111667</strain>
    </source>
</reference>
<organism evidence="5 6">
    <name type="scientific">Occultella aeris</name>
    <dbReference type="NCBI Taxonomy" id="2761496"/>
    <lineage>
        <taxon>Bacteria</taxon>
        <taxon>Bacillati</taxon>
        <taxon>Actinomycetota</taxon>
        <taxon>Actinomycetes</taxon>
        <taxon>Micrococcales</taxon>
        <taxon>Ruaniaceae</taxon>
        <taxon>Occultella</taxon>
    </lineage>
</organism>
<dbReference type="InterPro" id="IPR051814">
    <property type="entry name" value="NAD(P)H-dep_FMN_reductase"/>
</dbReference>
<comment type="caution">
    <text evidence="5">The sequence shown here is derived from an EMBL/GenBank/DDBJ whole genome shotgun (WGS) entry which is preliminary data.</text>
</comment>
<dbReference type="InterPro" id="IPR005025">
    <property type="entry name" value="FMN_Rdtase-like_dom"/>
</dbReference>
<dbReference type="Gene3D" id="3.40.50.360">
    <property type="match status" value="1"/>
</dbReference>
<dbReference type="PANTHER" id="PTHR43408:SF1">
    <property type="entry name" value="FMN REDUCTASE (NADPH)"/>
    <property type="match status" value="1"/>
</dbReference>
<dbReference type="AlphaFoldDB" id="A0A7M4DN02"/>
<dbReference type="SUPFAM" id="SSF52218">
    <property type="entry name" value="Flavoproteins"/>
    <property type="match status" value="1"/>
</dbReference>
<keyword evidence="2" id="KW-0288">FMN</keyword>
<evidence type="ECO:0000256" key="2">
    <source>
        <dbReference type="ARBA" id="ARBA00022643"/>
    </source>
</evidence>
<proteinExistence type="predicted"/>
<protein>
    <submittedName>
        <fullName evidence="5">FMN reductase (NADPH)</fullName>
        <ecNumber evidence="5">1.5.1.38</ecNumber>
    </submittedName>
</protein>
<keyword evidence="6" id="KW-1185">Reference proteome</keyword>
<gene>
    <name evidence="5" type="primary">ssuE_1</name>
    <name evidence="5" type="ORF">HALOF300_03530</name>
</gene>
<accession>A0A7M4DN02</accession>
<keyword evidence="1" id="KW-0285">Flavoprotein</keyword>
<dbReference type="Proteomes" id="UP000419743">
    <property type="component" value="Unassembled WGS sequence"/>
</dbReference>
<name>A0A7M4DN02_9MICO</name>
<sequence>MTTTLTTLSGNPRRGSRTLAVAEAAATRIVGLVGGSAPVDDRVIELADLAGQLFAPEHPEADAALARVAGSDVLVVATPVYKASYTGLLKSFLDLYGANGLRGVVALPVVVSGNPAHLLSTDIHLRSLLVELGASVPTRGLGVVESQLGTIDDVLDAWFADHGALLRGAVTARAGAEAAA</sequence>
<evidence type="ECO:0000256" key="1">
    <source>
        <dbReference type="ARBA" id="ARBA00022630"/>
    </source>
</evidence>
<evidence type="ECO:0000313" key="6">
    <source>
        <dbReference type="Proteomes" id="UP000419743"/>
    </source>
</evidence>
<evidence type="ECO:0000313" key="5">
    <source>
        <dbReference type="EMBL" id="VZO38812.1"/>
    </source>
</evidence>
<evidence type="ECO:0000259" key="4">
    <source>
        <dbReference type="Pfam" id="PF03358"/>
    </source>
</evidence>
<dbReference type="InterPro" id="IPR029039">
    <property type="entry name" value="Flavoprotein-like_sf"/>
</dbReference>
<dbReference type="RefSeq" id="WP_156742201.1">
    <property type="nucleotide sequence ID" value="NZ_CACRYJ010000053.1"/>
</dbReference>
<evidence type="ECO:0000256" key="3">
    <source>
        <dbReference type="ARBA" id="ARBA00023002"/>
    </source>
</evidence>